<gene>
    <name evidence="2" type="ORF">Cvel_2185</name>
</gene>
<sequence length="161" mass="17227">MSNKHLAPLTTSCIEEDAAQDPEAFRPPSCKPMYLIRNASNTSASTNDITPLVGPLAAPAPFQSAAASSRKGPKVEARKSTLTSAPPELQTQAAEKPSSEGESSSSSSSSQRCETVTIPEIGRDTEGRRSSMRREGRLSSEGKQLAVSFSQKKLEEYIPDE</sequence>
<accession>A0A0G4IB88</accession>
<evidence type="ECO:0000256" key="1">
    <source>
        <dbReference type="SAM" id="MobiDB-lite"/>
    </source>
</evidence>
<feature type="compositionally biased region" description="Basic and acidic residues" evidence="1">
    <location>
        <begin position="121"/>
        <end position="140"/>
    </location>
</feature>
<dbReference type="EMBL" id="CDMZ01005787">
    <property type="protein sequence ID" value="CEM54442.1"/>
    <property type="molecule type" value="Genomic_DNA"/>
</dbReference>
<reference evidence="2" key="1">
    <citation type="submission" date="2014-11" db="EMBL/GenBank/DDBJ databases">
        <authorList>
            <person name="Otto D Thomas"/>
            <person name="Naeem Raeece"/>
        </authorList>
    </citation>
    <scope>NUCLEOTIDE SEQUENCE</scope>
</reference>
<feature type="compositionally biased region" description="Low complexity" evidence="1">
    <location>
        <begin position="100"/>
        <end position="110"/>
    </location>
</feature>
<dbReference type="VEuPathDB" id="CryptoDB:Cvel_2185"/>
<protein>
    <submittedName>
        <fullName evidence="2">Uncharacterized protein</fullName>
    </submittedName>
</protein>
<feature type="region of interest" description="Disordered" evidence="1">
    <location>
        <begin position="62"/>
        <end position="144"/>
    </location>
</feature>
<evidence type="ECO:0000313" key="2">
    <source>
        <dbReference type="EMBL" id="CEM54442.1"/>
    </source>
</evidence>
<feature type="region of interest" description="Disordered" evidence="1">
    <location>
        <begin position="1"/>
        <end position="31"/>
    </location>
</feature>
<organism evidence="2">
    <name type="scientific">Chromera velia CCMP2878</name>
    <dbReference type="NCBI Taxonomy" id="1169474"/>
    <lineage>
        <taxon>Eukaryota</taxon>
        <taxon>Sar</taxon>
        <taxon>Alveolata</taxon>
        <taxon>Colpodellida</taxon>
        <taxon>Chromeraceae</taxon>
        <taxon>Chromera</taxon>
    </lineage>
</organism>
<feature type="compositionally biased region" description="Polar residues" evidence="1">
    <location>
        <begin position="1"/>
        <end position="13"/>
    </location>
</feature>
<proteinExistence type="predicted"/>
<feature type="compositionally biased region" description="Polar residues" evidence="1">
    <location>
        <begin position="80"/>
        <end position="93"/>
    </location>
</feature>
<dbReference type="AlphaFoldDB" id="A0A0G4IB88"/>
<name>A0A0G4IB88_9ALVE</name>